<dbReference type="EMBL" id="AP017315">
    <property type="protein sequence ID" value="BAU32815.1"/>
    <property type="molecule type" value="Genomic_DNA"/>
</dbReference>
<gene>
    <name evidence="2" type="ORF">MalAC0309_1970</name>
</gene>
<evidence type="ECO:0000313" key="2">
    <source>
        <dbReference type="EMBL" id="BAU32815.1"/>
    </source>
</evidence>
<protein>
    <recommendedName>
        <fullName evidence="1">Elongation factor G-binding protein C-terminal treble-clef zinc-finger domain-containing protein</fullName>
    </recommendedName>
</protein>
<accession>A0A0U5BF14</accession>
<evidence type="ECO:0000259" key="1">
    <source>
        <dbReference type="Pfam" id="PF16571"/>
    </source>
</evidence>
<dbReference type="Pfam" id="PF16571">
    <property type="entry name" value="FBP_C"/>
    <property type="match status" value="1"/>
</dbReference>
<sequence length="167" mass="18358">MMRPLTEDQIRASFVNAPAAELQRMEIPGLHETVWEEREFLGWRDPQGSLRGYLVTWVDDEPVGVMVRAASGGLRPGIGAMCSLCHTPQPATQVLMFSAARGGAAGRDGNSIGTYICADLACPIMIRIFPGQSEMLLRRDELVARRSAGLSERVRAFTARILETAER</sequence>
<organism evidence="2 3">
    <name type="scientific">Microcella alkaliphila</name>
    <dbReference type="NCBI Taxonomy" id="279828"/>
    <lineage>
        <taxon>Bacteria</taxon>
        <taxon>Bacillati</taxon>
        <taxon>Actinomycetota</taxon>
        <taxon>Actinomycetes</taxon>
        <taxon>Micrococcales</taxon>
        <taxon>Microbacteriaceae</taxon>
        <taxon>Microcella</taxon>
    </lineage>
</organism>
<proteinExistence type="predicted"/>
<dbReference type="Proteomes" id="UP000218965">
    <property type="component" value="Chromosome"/>
</dbReference>
<name>A0A0U5BF14_9MICO</name>
<feature type="domain" description="Elongation factor G-binding protein C-terminal treble-clef zinc-finger" evidence="1">
    <location>
        <begin position="9"/>
        <end position="161"/>
    </location>
</feature>
<dbReference type="AlphaFoldDB" id="A0A0U5BF14"/>
<dbReference type="KEGG" id="malk:MalAC0309_1970"/>
<dbReference type="InterPro" id="IPR032330">
    <property type="entry name" value="EF-G-binding_C"/>
</dbReference>
<reference evidence="3" key="1">
    <citation type="submission" date="2015-12" db="EMBL/GenBank/DDBJ databases">
        <authorList>
            <person name="Shamseldin A."/>
            <person name="Moawad H."/>
            <person name="Abd El-Rahim W.M."/>
            <person name="Sadowsky M.J."/>
        </authorList>
    </citation>
    <scope>NUCLEOTIDE SEQUENCE [LARGE SCALE GENOMIC DNA]</scope>
    <source>
        <strain evidence="3">JAM AC0309</strain>
    </source>
</reference>
<evidence type="ECO:0000313" key="3">
    <source>
        <dbReference type="Proteomes" id="UP000218965"/>
    </source>
</evidence>
<reference evidence="2 3" key="2">
    <citation type="submission" date="2016-01" db="EMBL/GenBank/DDBJ databases">
        <title>Microcella alkaliphila JAM AC0309 whole genome shotgun sequence.</title>
        <authorList>
            <person name="Kurata A."/>
            <person name="Hirose Y."/>
            <person name="Kishimoto N."/>
            <person name="Kobayashi T."/>
        </authorList>
    </citation>
    <scope>NUCLEOTIDE SEQUENCE [LARGE SCALE GENOMIC DNA]</scope>
    <source>
        <strain evidence="2 3">JAM AC0309</strain>
    </source>
</reference>